<evidence type="ECO:0000256" key="2">
    <source>
        <dbReference type="ARBA" id="ARBA00022475"/>
    </source>
</evidence>
<dbReference type="InterPro" id="IPR004089">
    <property type="entry name" value="MCPsignal_dom"/>
</dbReference>
<dbReference type="Gene3D" id="3.30.450.20">
    <property type="entry name" value="PAS domain"/>
    <property type="match status" value="1"/>
</dbReference>
<accession>A0A1I3YX63</accession>
<keyword evidence="6" id="KW-0472">Membrane</keyword>
<reference evidence="12" key="1">
    <citation type="submission" date="2016-10" db="EMBL/GenBank/DDBJ databases">
        <authorList>
            <person name="Varghese N."/>
            <person name="Submissions S."/>
        </authorList>
    </citation>
    <scope>NUCLEOTIDE SEQUENCE [LARGE SCALE GENOMIC DNA]</scope>
    <source>
        <strain evidence="12">DSM 5918</strain>
    </source>
</reference>
<dbReference type="EMBL" id="FORX01000021">
    <property type="protein sequence ID" value="SFK36472.1"/>
    <property type="molecule type" value="Genomic_DNA"/>
</dbReference>
<dbReference type="Gene3D" id="1.10.287.950">
    <property type="entry name" value="Methyl-accepting chemotaxis protein"/>
    <property type="match status" value="1"/>
</dbReference>
<evidence type="ECO:0000259" key="10">
    <source>
        <dbReference type="PROSITE" id="PS50111"/>
    </source>
</evidence>
<evidence type="ECO:0000313" key="12">
    <source>
        <dbReference type="Proteomes" id="UP000198635"/>
    </source>
</evidence>
<keyword evidence="5" id="KW-1133">Transmembrane helix</keyword>
<evidence type="ECO:0000256" key="4">
    <source>
        <dbReference type="ARBA" id="ARBA00022692"/>
    </source>
</evidence>
<dbReference type="InterPro" id="IPR033479">
    <property type="entry name" value="dCache_1"/>
</dbReference>
<comment type="subcellular location">
    <subcellularLocation>
        <location evidence="1">Cell membrane</location>
        <topology evidence="1">Multi-pass membrane protein</topology>
    </subcellularLocation>
</comment>
<keyword evidence="4" id="KW-0812">Transmembrane</keyword>
<dbReference type="GO" id="GO:0006935">
    <property type="term" value="P:chemotaxis"/>
    <property type="evidence" value="ECO:0007669"/>
    <property type="project" value="UniProtKB-KW"/>
</dbReference>
<dbReference type="PROSITE" id="PS50111">
    <property type="entry name" value="CHEMOTAXIS_TRANSDUC_2"/>
    <property type="match status" value="1"/>
</dbReference>
<organism evidence="11 12">
    <name type="scientific">Desulfomicrobium apsheronum</name>
    <dbReference type="NCBI Taxonomy" id="52560"/>
    <lineage>
        <taxon>Bacteria</taxon>
        <taxon>Pseudomonadati</taxon>
        <taxon>Thermodesulfobacteriota</taxon>
        <taxon>Desulfovibrionia</taxon>
        <taxon>Desulfovibrionales</taxon>
        <taxon>Desulfomicrobiaceae</taxon>
        <taxon>Desulfomicrobium</taxon>
    </lineage>
</organism>
<keyword evidence="3" id="KW-0145">Chemotaxis</keyword>
<dbReference type="GO" id="GO:0007165">
    <property type="term" value="P:signal transduction"/>
    <property type="evidence" value="ECO:0007669"/>
    <property type="project" value="UniProtKB-KW"/>
</dbReference>
<dbReference type="CDD" id="cd18773">
    <property type="entry name" value="PDC1_HK_sensor"/>
    <property type="match status" value="1"/>
</dbReference>
<evidence type="ECO:0000256" key="9">
    <source>
        <dbReference type="SAM" id="Coils"/>
    </source>
</evidence>
<keyword evidence="7 8" id="KW-0807">Transducer</keyword>
<name>A0A1I3YX63_9BACT</name>
<evidence type="ECO:0000256" key="7">
    <source>
        <dbReference type="ARBA" id="ARBA00023224"/>
    </source>
</evidence>
<feature type="domain" description="Methyl-accepting transducer" evidence="10">
    <location>
        <begin position="42"/>
        <end position="310"/>
    </location>
</feature>
<evidence type="ECO:0000256" key="3">
    <source>
        <dbReference type="ARBA" id="ARBA00022500"/>
    </source>
</evidence>
<dbReference type="SMART" id="SM00283">
    <property type="entry name" value="MA"/>
    <property type="match status" value="1"/>
</dbReference>
<evidence type="ECO:0000256" key="5">
    <source>
        <dbReference type="ARBA" id="ARBA00022989"/>
    </source>
</evidence>
<dbReference type="STRING" id="52560.SAMN04488082_12169"/>
<dbReference type="PANTHER" id="PTHR32089">
    <property type="entry name" value="METHYL-ACCEPTING CHEMOTAXIS PROTEIN MCPB"/>
    <property type="match status" value="1"/>
</dbReference>
<evidence type="ECO:0000256" key="6">
    <source>
        <dbReference type="ARBA" id="ARBA00023136"/>
    </source>
</evidence>
<dbReference type="PANTHER" id="PTHR32089:SF112">
    <property type="entry name" value="LYSOZYME-LIKE PROTEIN-RELATED"/>
    <property type="match status" value="1"/>
</dbReference>
<gene>
    <name evidence="11" type="ORF">SAMN04488082_12169</name>
</gene>
<dbReference type="Pfam" id="PF00015">
    <property type="entry name" value="MCPsignal"/>
    <property type="match status" value="1"/>
</dbReference>
<dbReference type="RefSeq" id="WP_092378424.1">
    <property type="nucleotide sequence ID" value="NZ_FORX01000021.1"/>
</dbReference>
<dbReference type="GO" id="GO:0005886">
    <property type="term" value="C:plasma membrane"/>
    <property type="evidence" value="ECO:0007669"/>
    <property type="project" value="UniProtKB-SubCell"/>
</dbReference>
<dbReference type="SUPFAM" id="SSF103190">
    <property type="entry name" value="Sensory domain-like"/>
    <property type="match status" value="1"/>
</dbReference>
<keyword evidence="12" id="KW-1185">Reference proteome</keyword>
<evidence type="ECO:0000313" key="11">
    <source>
        <dbReference type="EMBL" id="SFK36472.1"/>
    </source>
</evidence>
<protein>
    <submittedName>
        <fullName evidence="11">Cache domain-containing protein</fullName>
    </submittedName>
</protein>
<feature type="coiled-coil region" evidence="9">
    <location>
        <begin position="96"/>
        <end position="123"/>
    </location>
</feature>
<keyword evidence="2" id="KW-1003">Cell membrane</keyword>
<dbReference type="Pfam" id="PF02743">
    <property type="entry name" value="dCache_1"/>
    <property type="match status" value="1"/>
</dbReference>
<dbReference type="AlphaFoldDB" id="A0A1I3YX63"/>
<proteinExistence type="predicted"/>
<dbReference type="SUPFAM" id="SSF58104">
    <property type="entry name" value="Methyl-accepting chemotaxis protein (MCP) signaling domain"/>
    <property type="match status" value="1"/>
</dbReference>
<evidence type="ECO:0000256" key="8">
    <source>
        <dbReference type="PROSITE-ProRule" id="PRU00284"/>
    </source>
</evidence>
<dbReference type="OrthoDB" id="9806477at2"/>
<dbReference type="Proteomes" id="UP000198635">
    <property type="component" value="Unassembled WGS sequence"/>
</dbReference>
<evidence type="ECO:0000256" key="1">
    <source>
        <dbReference type="ARBA" id="ARBA00004651"/>
    </source>
</evidence>
<keyword evidence="9" id="KW-0175">Coiled coil</keyword>
<sequence length="451" mass="48146">MQFLQFWISKQNKNVSSPASTPPGADTRTDAALLDAVAGAIALQRLASPLDALGTRVNATTEDGLRQVAVIGTHTAAVADRADAMNSHASRQAEMAQAAIEHMARLESRLGEVEMRAKELSGAMAELLGFVATVETRIKGIGSIAHAIRDIAANTNMLALNATIEAAHAGAAGKGFGVIANEIRTLSHQTVDATTRVDDQNDEIGRNVASMVEAVRRVEDFVGRMQASMDACLEDARVARPCVEEGGALAVNLRGESQNIVRDVAAVKDSLAALQDGSASQAREAETLAIHARQVSETSESQLAAVGRLRFAAHERARRAVEVLVHATGISAMERRPVETALRNAMSQGLFELLYVTDAKGRQIVDNVGQVATIYGDTGLGKDWSQRPWFRHPAEQRKTYVSDFYRSAATDAYCLTVSAPILDASGTLRGVLGADVDLGRLVEMARTHSTD</sequence>
<dbReference type="InterPro" id="IPR029151">
    <property type="entry name" value="Sensor-like_sf"/>
</dbReference>